<protein>
    <submittedName>
        <fullName evidence="1">Uncharacterized protein</fullName>
    </submittedName>
</protein>
<reference evidence="1" key="1">
    <citation type="journal article" date="2019" name="bioRxiv">
        <title>The Genome of the Zebra Mussel, Dreissena polymorpha: A Resource for Invasive Species Research.</title>
        <authorList>
            <person name="McCartney M.A."/>
            <person name="Auch B."/>
            <person name="Kono T."/>
            <person name="Mallez S."/>
            <person name="Zhang Y."/>
            <person name="Obille A."/>
            <person name="Becker A."/>
            <person name="Abrahante J.E."/>
            <person name="Garbe J."/>
            <person name="Badalamenti J.P."/>
            <person name="Herman A."/>
            <person name="Mangelson H."/>
            <person name="Liachko I."/>
            <person name="Sullivan S."/>
            <person name="Sone E.D."/>
            <person name="Koren S."/>
            <person name="Silverstein K.A.T."/>
            <person name="Beckman K.B."/>
            <person name="Gohl D.M."/>
        </authorList>
    </citation>
    <scope>NUCLEOTIDE SEQUENCE</scope>
    <source>
        <strain evidence="1">Duluth1</strain>
        <tissue evidence="1">Whole animal</tissue>
    </source>
</reference>
<keyword evidence="2" id="KW-1185">Reference proteome</keyword>
<organism evidence="1 2">
    <name type="scientific">Dreissena polymorpha</name>
    <name type="common">Zebra mussel</name>
    <name type="synonym">Mytilus polymorpha</name>
    <dbReference type="NCBI Taxonomy" id="45954"/>
    <lineage>
        <taxon>Eukaryota</taxon>
        <taxon>Metazoa</taxon>
        <taxon>Spiralia</taxon>
        <taxon>Lophotrochozoa</taxon>
        <taxon>Mollusca</taxon>
        <taxon>Bivalvia</taxon>
        <taxon>Autobranchia</taxon>
        <taxon>Heteroconchia</taxon>
        <taxon>Euheterodonta</taxon>
        <taxon>Imparidentia</taxon>
        <taxon>Neoheterodontei</taxon>
        <taxon>Myida</taxon>
        <taxon>Dreissenoidea</taxon>
        <taxon>Dreissenidae</taxon>
        <taxon>Dreissena</taxon>
    </lineage>
</organism>
<reference evidence="1" key="2">
    <citation type="submission" date="2020-11" db="EMBL/GenBank/DDBJ databases">
        <authorList>
            <person name="McCartney M.A."/>
            <person name="Auch B."/>
            <person name="Kono T."/>
            <person name="Mallez S."/>
            <person name="Becker A."/>
            <person name="Gohl D.M."/>
            <person name="Silverstein K.A.T."/>
            <person name="Koren S."/>
            <person name="Bechman K.B."/>
            <person name="Herman A."/>
            <person name="Abrahante J.E."/>
            <person name="Garbe J."/>
        </authorList>
    </citation>
    <scope>NUCLEOTIDE SEQUENCE</scope>
    <source>
        <strain evidence="1">Duluth1</strain>
        <tissue evidence="1">Whole animal</tissue>
    </source>
</reference>
<dbReference type="AlphaFoldDB" id="A0A9D4FN30"/>
<dbReference type="Proteomes" id="UP000828390">
    <property type="component" value="Unassembled WGS sequence"/>
</dbReference>
<gene>
    <name evidence="1" type="ORF">DPMN_154245</name>
</gene>
<proteinExistence type="predicted"/>
<comment type="caution">
    <text evidence="1">The sequence shown here is derived from an EMBL/GenBank/DDBJ whole genome shotgun (WGS) entry which is preliminary data.</text>
</comment>
<evidence type="ECO:0000313" key="1">
    <source>
        <dbReference type="EMBL" id="KAH3800609.1"/>
    </source>
</evidence>
<name>A0A9D4FN30_DREPO</name>
<sequence>MKRPPGQCDNICNAVFVVNESAKRRDIGFCIFEMYFRLDKDMGYRAGFVNLACVSHDSSGR</sequence>
<accession>A0A9D4FN30</accession>
<dbReference type="EMBL" id="JAIWYP010000007">
    <property type="protein sequence ID" value="KAH3800609.1"/>
    <property type="molecule type" value="Genomic_DNA"/>
</dbReference>
<evidence type="ECO:0000313" key="2">
    <source>
        <dbReference type="Proteomes" id="UP000828390"/>
    </source>
</evidence>